<organism evidence="2 3">
    <name type="scientific">Streptomyces vietnamensis</name>
    <dbReference type="NCBI Taxonomy" id="362257"/>
    <lineage>
        <taxon>Bacteria</taxon>
        <taxon>Bacillati</taxon>
        <taxon>Actinomycetota</taxon>
        <taxon>Actinomycetes</taxon>
        <taxon>Kitasatosporales</taxon>
        <taxon>Streptomycetaceae</taxon>
        <taxon>Streptomyces</taxon>
    </lineage>
</organism>
<dbReference type="RefSeq" id="WP_041132480.1">
    <property type="nucleotide sequence ID" value="NZ_CP010407.1"/>
</dbReference>
<dbReference type="HOGENOM" id="CLU_1634505_0_0_11"/>
<keyword evidence="3" id="KW-1185">Reference proteome</keyword>
<accession>A0A0B5I7J1</accession>
<proteinExistence type="predicted"/>
<feature type="region of interest" description="Disordered" evidence="1">
    <location>
        <begin position="131"/>
        <end position="162"/>
    </location>
</feature>
<dbReference type="KEGG" id="svt:SVTN_33665"/>
<name>A0A0B5I7J1_9ACTN</name>
<feature type="compositionally biased region" description="Low complexity" evidence="1">
    <location>
        <begin position="146"/>
        <end position="162"/>
    </location>
</feature>
<evidence type="ECO:0000256" key="1">
    <source>
        <dbReference type="SAM" id="MobiDB-lite"/>
    </source>
</evidence>
<dbReference type="STRING" id="362257.SVTN_33665"/>
<gene>
    <name evidence="2" type="ORF">SVTN_33665</name>
</gene>
<evidence type="ECO:0000313" key="3">
    <source>
        <dbReference type="Proteomes" id="UP000031774"/>
    </source>
</evidence>
<protein>
    <submittedName>
        <fullName evidence="2">Uncharacterized protein</fullName>
    </submittedName>
</protein>
<evidence type="ECO:0000313" key="2">
    <source>
        <dbReference type="EMBL" id="AJF68556.1"/>
    </source>
</evidence>
<dbReference type="Proteomes" id="UP000031774">
    <property type="component" value="Chromosome"/>
</dbReference>
<reference evidence="2 3" key="1">
    <citation type="submission" date="2014-12" db="EMBL/GenBank/DDBJ databases">
        <title>Complete genome sequence of Streptomyces vietnamensis strain GIMV4.0001, a genetic manipulable producer of the benzoisochromanequinone antibiotic granaticin.</title>
        <authorList>
            <person name="Deng M.R."/>
            <person name="Guo J."/>
            <person name="Ma L.Y."/>
            <person name="Feng G.D."/>
            <person name="Mo C.Y."/>
            <person name="Zhu H.H."/>
        </authorList>
    </citation>
    <scope>NUCLEOTIDE SEQUENCE [LARGE SCALE GENOMIC DNA]</scope>
    <source>
        <strain evidence="3">GIMV4.0001</strain>
    </source>
</reference>
<dbReference type="EMBL" id="CP010407">
    <property type="protein sequence ID" value="AJF68556.1"/>
    <property type="molecule type" value="Genomic_DNA"/>
</dbReference>
<dbReference type="AlphaFoldDB" id="A0A0B5I7J1"/>
<sequence>MPDTTALDQATSIIEKAWGQPIEVLEVLAVRRPCDDPLLRSAMHIRTALAITDNAVSVHQDRLHALTRPGYVPAFYELDRLSSSAADLRVALAESGAYVQAVRRGVEAREAASTADRGPAANLSRAAVARSGLASHAPGQVPDQPVPAAAVGPSAPSSGPRR</sequence>